<proteinExistence type="predicted"/>
<protein>
    <recommendedName>
        <fullName evidence="3">2'-5' RNA ligase</fullName>
    </recommendedName>
</protein>
<evidence type="ECO:0000313" key="2">
    <source>
        <dbReference type="Proteomes" id="UP000763557"/>
    </source>
</evidence>
<accession>A0ABX2FBP8</accession>
<comment type="caution">
    <text evidence="1">The sequence shown here is derived from an EMBL/GenBank/DDBJ whole genome shotgun (WGS) entry which is preliminary data.</text>
</comment>
<reference evidence="1 2" key="1">
    <citation type="submission" date="2020-01" db="EMBL/GenBank/DDBJ databases">
        <title>Kibdelosporangium persica a novel Actinomycetes from a hot desert in Iran.</title>
        <authorList>
            <person name="Safaei N."/>
            <person name="Zaburannyi N."/>
            <person name="Mueller R."/>
            <person name="Wink J."/>
        </authorList>
    </citation>
    <scope>NUCLEOTIDE SEQUENCE [LARGE SCALE GENOMIC DNA]</scope>
    <source>
        <strain evidence="1 2">4NS15</strain>
    </source>
</reference>
<evidence type="ECO:0008006" key="3">
    <source>
        <dbReference type="Google" id="ProtNLM"/>
    </source>
</evidence>
<organism evidence="1 2">
    <name type="scientific">Kibdelosporangium persicum</name>
    <dbReference type="NCBI Taxonomy" id="2698649"/>
    <lineage>
        <taxon>Bacteria</taxon>
        <taxon>Bacillati</taxon>
        <taxon>Actinomycetota</taxon>
        <taxon>Actinomycetes</taxon>
        <taxon>Pseudonocardiales</taxon>
        <taxon>Pseudonocardiaceae</taxon>
        <taxon>Kibdelosporangium</taxon>
    </lineage>
</organism>
<name>A0ABX2FBP8_9PSEU</name>
<sequence>MTLVVLDVVVVLPPELRRASLELGDRMVGRMAEHGHAAHFRLGQPFTSVGAGVCEPHVSVFMLAVAEDEIGEVVNATRRLAGTLPVLPAEGQEYRHNPFGAPELFFRKTAKWIDLQRAVIAEVEPLRQGRLRETDPAGLRLRDLIDDPRTDPGQRAQLRRFGYDEVTDDDGRDRFNPHVTLAWPVDPTFRVDLSGLPPARDFSGTLTELAVYGMSPYGTCTTLYGTAQLGAAVAVDDGA</sequence>
<keyword evidence="2" id="KW-1185">Reference proteome</keyword>
<evidence type="ECO:0000313" key="1">
    <source>
        <dbReference type="EMBL" id="NRN68796.1"/>
    </source>
</evidence>
<dbReference type="Proteomes" id="UP000763557">
    <property type="component" value="Unassembled WGS sequence"/>
</dbReference>
<gene>
    <name evidence="1" type="ORF">GC106_60430</name>
</gene>
<dbReference type="EMBL" id="JAAATY010000022">
    <property type="protein sequence ID" value="NRN68796.1"/>
    <property type="molecule type" value="Genomic_DNA"/>
</dbReference>
<dbReference type="RefSeq" id="WP_173138313.1">
    <property type="nucleotide sequence ID" value="NZ_CBCSGW010000064.1"/>
</dbReference>